<dbReference type="AlphaFoldDB" id="A0AAW0M3Z6"/>
<organism evidence="1 2">
    <name type="scientific">Quercus suber</name>
    <name type="common">Cork oak</name>
    <dbReference type="NCBI Taxonomy" id="58331"/>
    <lineage>
        <taxon>Eukaryota</taxon>
        <taxon>Viridiplantae</taxon>
        <taxon>Streptophyta</taxon>
        <taxon>Embryophyta</taxon>
        <taxon>Tracheophyta</taxon>
        <taxon>Spermatophyta</taxon>
        <taxon>Magnoliopsida</taxon>
        <taxon>eudicotyledons</taxon>
        <taxon>Gunneridae</taxon>
        <taxon>Pentapetalae</taxon>
        <taxon>rosids</taxon>
        <taxon>fabids</taxon>
        <taxon>Fagales</taxon>
        <taxon>Fagaceae</taxon>
        <taxon>Quercus</taxon>
    </lineage>
</organism>
<evidence type="ECO:0000313" key="1">
    <source>
        <dbReference type="EMBL" id="KAK7858121.1"/>
    </source>
</evidence>
<gene>
    <name evidence="1" type="ORF">CFP56_014618</name>
</gene>
<dbReference type="Proteomes" id="UP000237347">
    <property type="component" value="Unassembled WGS sequence"/>
</dbReference>
<sequence length="83" mass="9328">MEVMKQAVEYATGAKNWKFSCKQSVVGAERGTISDELDSVRPEFLFDSLWDTVDSGKWKPVNVVEAKKMLEDLSRNEGGEKIS</sequence>
<accession>A0AAW0M3Z6</accession>
<dbReference type="EMBL" id="PKMF04000022">
    <property type="protein sequence ID" value="KAK7858121.1"/>
    <property type="molecule type" value="Genomic_DNA"/>
</dbReference>
<evidence type="ECO:0000313" key="2">
    <source>
        <dbReference type="Proteomes" id="UP000237347"/>
    </source>
</evidence>
<protein>
    <submittedName>
        <fullName evidence="1">Uncharacterized protein</fullName>
    </submittedName>
</protein>
<reference evidence="1 2" key="1">
    <citation type="journal article" date="2018" name="Sci. Data">
        <title>The draft genome sequence of cork oak.</title>
        <authorList>
            <person name="Ramos A.M."/>
            <person name="Usie A."/>
            <person name="Barbosa P."/>
            <person name="Barros P.M."/>
            <person name="Capote T."/>
            <person name="Chaves I."/>
            <person name="Simoes F."/>
            <person name="Abreu I."/>
            <person name="Carrasquinho I."/>
            <person name="Faro C."/>
            <person name="Guimaraes J.B."/>
            <person name="Mendonca D."/>
            <person name="Nobrega F."/>
            <person name="Rodrigues L."/>
            <person name="Saibo N.J.M."/>
            <person name="Varela M.C."/>
            <person name="Egas C."/>
            <person name="Matos J."/>
            <person name="Miguel C.M."/>
            <person name="Oliveira M.M."/>
            <person name="Ricardo C.P."/>
            <person name="Goncalves S."/>
        </authorList>
    </citation>
    <scope>NUCLEOTIDE SEQUENCE [LARGE SCALE GENOMIC DNA]</scope>
    <source>
        <strain evidence="2">cv. HL8</strain>
    </source>
</reference>
<keyword evidence="2" id="KW-1185">Reference proteome</keyword>
<comment type="caution">
    <text evidence="1">The sequence shown here is derived from an EMBL/GenBank/DDBJ whole genome shotgun (WGS) entry which is preliminary data.</text>
</comment>
<name>A0AAW0M3Z6_QUESU</name>
<proteinExistence type="predicted"/>